<keyword evidence="2" id="KW-0695">RNA-directed DNA polymerase</keyword>
<evidence type="ECO:0000313" key="2">
    <source>
        <dbReference type="EMBL" id="CDH44868.1"/>
    </source>
</evidence>
<accession>A0A7U7GB35</accession>
<dbReference type="Proteomes" id="UP000019184">
    <property type="component" value="Unassembled WGS sequence"/>
</dbReference>
<dbReference type="GO" id="GO:0003964">
    <property type="term" value="F:RNA-directed DNA polymerase activity"/>
    <property type="evidence" value="ECO:0007669"/>
    <property type="project" value="UniProtKB-KW"/>
</dbReference>
<keyword evidence="2" id="KW-0548">Nucleotidyltransferase</keyword>
<evidence type="ECO:0000313" key="3">
    <source>
        <dbReference type="Proteomes" id="UP000019184"/>
    </source>
</evidence>
<protein>
    <submittedName>
        <fullName evidence="2">RNA-directed DNA polymerase (Reverse transcriptase)</fullName>
    </submittedName>
</protein>
<feature type="domain" description="HNH nuclease" evidence="1">
    <location>
        <begin position="63"/>
        <end position="115"/>
    </location>
</feature>
<dbReference type="InterPro" id="IPR002711">
    <property type="entry name" value="HNH"/>
</dbReference>
<dbReference type="SMART" id="SM00507">
    <property type="entry name" value="HNHc"/>
    <property type="match status" value="1"/>
</dbReference>
<keyword evidence="3" id="KW-1185">Reference proteome</keyword>
<dbReference type="SUPFAM" id="SSF54060">
    <property type="entry name" value="His-Me finger endonucleases"/>
    <property type="match status" value="1"/>
</dbReference>
<keyword evidence="2" id="KW-0808">Transferase</keyword>
<dbReference type="GO" id="GO:0008270">
    <property type="term" value="F:zinc ion binding"/>
    <property type="evidence" value="ECO:0007669"/>
    <property type="project" value="InterPro"/>
</dbReference>
<reference evidence="2 3" key="1">
    <citation type="journal article" date="2014" name="ISME J.">
        <title>Candidatus Competibacter-lineage genomes retrieved from metagenomes reveal functional metabolic diversity.</title>
        <authorList>
            <person name="McIlroy S.J."/>
            <person name="Albertsen M."/>
            <person name="Andresen E.K."/>
            <person name="Saunders A.M."/>
            <person name="Kristiansen R."/>
            <person name="Stokholm-Bjerregaard M."/>
            <person name="Nielsen K.L."/>
            <person name="Nielsen P.H."/>
        </authorList>
    </citation>
    <scope>NUCLEOTIDE SEQUENCE [LARGE SCALE GENOMIC DNA]</scope>
    <source>
        <strain evidence="2 3">Run_B_J11</strain>
    </source>
</reference>
<dbReference type="InterPro" id="IPR044925">
    <property type="entry name" value="His-Me_finger_sf"/>
</dbReference>
<dbReference type="InterPro" id="IPR003615">
    <property type="entry name" value="HNH_nuc"/>
</dbReference>
<comment type="caution">
    <text evidence="2">The sequence shown here is derived from an EMBL/GenBank/DDBJ whole genome shotgun (WGS) entry which is preliminary data.</text>
</comment>
<dbReference type="GO" id="GO:0003676">
    <property type="term" value="F:nucleic acid binding"/>
    <property type="evidence" value="ECO:0007669"/>
    <property type="project" value="InterPro"/>
</dbReference>
<name>A0A7U7GB35_9GAMM</name>
<dbReference type="EMBL" id="CBTK010000107">
    <property type="protein sequence ID" value="CDH44868.1"/>
    <property type="molecule type" value="Genomic_DNA"/>
</dbReference>
<sequence>MATTKDKDGKPQRRTLIKASDTKIMRHIKIKGEANPFDPAQESYFESRLGWKMDNNLKGKTKLLRLWWRQDKECPHCQEKITKETGWNIHHILPKAQGGKDNISNLMLLHPNCHRQIHSQKLEVVKPAPVKGGLDEA</sequence>
<dbReference type="RefSeq" id="WP_051497595.1">
    <property type="nucleotide sequence ID" value="NZ_CBTK010000107.1"/>
</dbReference>
<organism evidence="2 3">
    <name type="scientific">Candidatus Contendobacter odensis Run_B_J11</name>
    <dbReference type="NCBI Taxonomy" id="1400861"/>
    <lineage>
        <taxon>Bacteria</taxon>
        <taxon>Pseudomonadati</taxon>
        <taxon>Pseudomonadota</taxon>
        <taxon>Gammaproteobacteria</taxon>
        <taxon>Candidatus Competibacteraceae</taxon>
        <taxon>Candidatus Contendibacter</taxon>
    </lineage>
</organism>
<dbReference type="Pfam" id="PF01844">
    <property type="entry name" value="HNH"/>
    <property type="match status" value="1"/>
</dbReference>
<dbReference type="AlphaFoldDB" id="A0A7U7GB35"/>
<evidence type="ECO:0000259" key="1">
    <source>
        <dbReference type="SMART" id="SM00507"/>
    </source>
</evidence>
<dbReference type="CDD" id="cd00085">
    <property type="entry name" value="HNHc"/>
    <property type="match status" value="1"/>
</dbReference>
<dbReference type="GO" id="GO:0004519">
    <property type="term" value="F:endonuclease activity"/>
    <property type="evidence" value="ECO:0007669"/>
    <property type="project" value="InterPro"/>
</dbReference>
<gene>
    <name evidence="2" type="ORF">BN874_1950005</name>
</gene>
<proteinExistence type="predicted"/>
<dbReference type="Gene3D" id="1.10.30.50">
    <property type="match status" value="1"/>
</dbReference>